<evidence type="ECO:0000256" key="12">
    <source>
        <dbReference type="HAMAP-Rule" id="MF_01113"/>
    </source>
</evidence>
<dbReference type="SUPFAM" id="SSF100879">
    <property type="entry name" value="Lesion bypass DNA polymerase (Y-family), little finger domain"/>
    <property type="match status" value="1"/>
</dbReference>
<dbReference type="InterPro" id="IPR050116">
    <property type="entry name" value="DNA_polymerase-Y"/>
</dbReference>
<evidence type="ECO:0000256" key="10">
    <source>
        <dbReference type="ARBA" id="ARBA00023204"/>
    </source>
</evidence>
<dbReference type="CDD" id="cd03586">
    <property type="entry name" value="PolY_Pol_IV_kappa"/>
    <property type="match status" value="1"/>
</dbReference>
<dbReference type="PANTHER" id="PTHR11076:SF33">
    <property type="entry name" value="DNA POLYMERASE KAPPA"/>
    <property type="match status" value="1"/>
</dbReference>
<dbReference type="EMBL" id="SJPU01000012">
    <property type="protein sequence ID" value="TWU06539.1"/>
    <property type="molecule type" value="Genomic_DNA"/>
</dbReference>
<feature type="domain" description="UmuC" evidence="13">
    <location>
        <begin position="1"/>
        <end position="145"/>
    </location>
</feature>
<keyword evidence="15" id="KW-1185">Reference proteome</keyword>
<accession>A0A5C6B5G2</accession>
<evidence type="ECO:0000313" key="14">
    <source>
        <dbReference type="EMBL" id="TWU06539.1"/>
    </source>
</evidence>
<dbReference type="InterPro" id="IPR024728">
    <property type="entry name" value="PolY_HhH_motif"/>
</dbReference>
<dbReference type="GO" id="GO:0003887">
    <property type="term" value="F:DNA-directed DNA polymerase activity"/>
    <property type="evidence" value="ECO:0007669"/>
    <property type="project" value="UniProtKB-UniRule"/>
</dbReference>
<dbReference type="GO" id="GO:0000287">
    <property type="term" value="F:magnesium ion binding"/>
    <property type="evidence" value="ECO:0007669"/>
    <property type="project" value="UniProtKB-UniRule"/>
</dbReference>
<comment type="cofactor">
    <cofactor evidence="12">
        <name>Mg(2+)</name>
        <dbReference type="ChEBI" id="CHEBI:18420"/>
    </cofactor>
    <text evidence="12">Binds 2 magnesium ions per subunit.</text>
</comment>
<dbReference type="InterPro" id="IPR043128">
    <property type="entry name" value="Rev_trsase/Diguanyl_cyclase"/>
</dbReference>
<dbReference type="FunFam" id="3.30.1490.100:FF:000004">
    <property type="entry name" value="DNA polymerase IV"/>
    <property type="match status" value="1"/>
</dbReference>
<dbReference type="GO" id="GO:0003684">
    <property type="term" value="F:damaged DNA binding"/>
    <property type="evidence" value="ECO:0007669"/>
    <property type="project" value="InterPro"/>
</dbReference>
<proteinExistence type="inferred from homology"/>
<evidence type="ECO:0000256" key="11">
    <source>
        <dbReference type="ARBA" id="ARBA00049244"/>
    </source>
</evidence>
<dbReference type="Proteomes" id="UP000319908">
    <property type="component" value="Unassembled WGS sequence"/>
</dbReference>
<dbReference type="HAMAP" id="MF_01113">
    <property type="entry name" value="DNApol_IV"/>
    <property type="match status" value="1"/>
</dbReference>
<dbReference type="NCBIfam" id="NF002677">
    <property type="entry name" value="PRK02406.1"/>
    <property type="match status" value="1"/>
</dbReference>
<sequence>MAAANYEARKFGVHSAMPMATALRLCPDVVVLPVRMSYYAEVSRQIRDILFRYTPLVEPLSLDEAFLDVGGCESLFGTAAKIARLIKDEIMEETSLVASVGVAPNKFLAKIASDVRKPDGLVVVPPDQIQSFLDPLPVGRIWGVGKVTGGVFDRLGIHTIEQLRQRSVETLRQDFGSQGEHFWKLARGIDDRAVVSDREAKSISHETTFATDIADRDLSRAWLLDLTEQIMRRLRRKNEQARTVHLKIRFADFRTITRSRTLLSSTDVTAEVWQVAKDLHDAALSGNQLSVRLIGVGVGNFSGDQLVQQTLFDADPESQEHAKQRKLDAVSDAVRDKFGSSSLSKGNTRPRS</sequence>
<dbReference type="SUPFAM" id="SSF56672">
    <property type="entry name" value="DNA/RNA polymerases"/>
    <property type="match status" value="1"/>
</dbReference>
<dbReference type="GO" id="GO:0006261">
    <property type="term" value="P:DNA-templated DNA replication"/>
    <property type="evidence" value="ECO:0007669"/>
    <property type="project" value="UniProtKB-UniRule"/>
</dbReference>
<reference evidence="14 15" key="1">
    <citation type="journal article" date="2020" name="Antonie Van Leeuwenhoek">
        <title>Rhodopirellula heiligendammensis sp. nov., Rhodopirellula pilleata sp. nov., and Rhodopirellula solitaria sp. nov. isolated from natural or artificial marine surfaces in Northern Germany and California, USA, and emended description of the genus Rhodopirellula.</title>
        <authorList>
            <person name="Kallscheuer N."/>
            <person name="Wiegand S."/>
            <person name="Jogler M."/>
            <person name="Boedeker C."/>
            <person name="Peeters S.H."/>
            <person name="Rast P."/>
            <person name="Heuer A."/>
            <person name="Jetten M.S.M."/>
            <person name="Rohde M."/>
            <person name="Jogler C."/>
        </authorList>
    </citation>
    <scope>NUCLEOTIDE SEQUENCE [LARGE SCALE GENOMIC DNA]</scope>
    <source>
        <strain evidence="14 15">Poly21</strain>
    </source>
</reference>
<evidence type="ECO:0000256" key="2">
    <source>
        <dbReference type="ARBA" id="ARBA00022457"/>
    </source>
</evidence>
<evidence type="ECO:0000313" key="15">
    <source>
        <dbReference type="Proteomes" id="UP000319908"/>
    </source>
</evidence>
<keyword evidence="4 12" id="KW-0548">Nucleotidyltransferase</keyword>
<keyword evidence="8 12" id="KW-0460">Magnesium</keyword>
<dbReference type="Gene3D" id="3.30.70.270">
    <property type="match status" value="2"/>
</dbReference>
<keyword evidence="9 12" id="KW-0239">DNA-directed DNA polymerase</keyword>
<dbReference type="InterPro" id="IPR036775">
    <property type="entry name" value="DNA_pol_Y-fam_lit_finger_sf"/>
</dbReference>
<comment type="catalytic activity">
    <reaction evidence="11 12">
        <text>DNA(n) + a 2'-deoxyribonucleoside 5'-triphosphate = DNA(n+1) + diphosphate</text>
        <dbReference type="Rhea" id="RHEA:22508"/>
        <dbReference type="Rhea" id="RHEA-COMP:17339"/>
        <dbReference type="Rhea" id="RHEA-COMP:17340"/>
        <dbReference type="ChEBI" id="CHEBI:33019"/>
        <dbReference type="ChEBI" id="CHEBI:61560"/>
        <dbReference type="ChEBI" id="CHEBI:173112"/>
        <dbReference type="EC" id="2.7.7.7"/>
    </reaction>
</comment>
<evidence type="ECO:0000256" key="6">
    <source>
        <dbReference type="ARBA" id="ARBA00022723"/>
    </source>
</evidence>
<comment type="similarity">
    <text evidence="1 12">Belongs to the DNA polymerase type-Y family.</text>
</comment>
<evidence type="ECO:0000256" key="1">
    <source>
        <dbReference type="ARBA" id="ARBA00010945"/>
    </source>
</evidence>
<dbReference type="GO" id="GO:0009432">
    <property type="term" value="P:SOS response"/>
    <property type="evidence" value="ECO:0007669"/>
    <property type="project" value="TreeGrafter"/>
</dbReference>
<dbReference type="Pfam" id="PF11798">
    <property type="entry name" value="IMS_HHH"/>
    <property type="match status" value="1"/>
</dbReference>
<comment type="function">
    <text evidence="12">Poorly processive, error-prone DNA polymerase involved in untargeted mutagenesis. Copies undamaged DNA at stalled replication forks, which arise in vivo from mismatched or misaligned primer ends. These misaligned primers can be extended by PolIV. Exhibits no 3'-5' exonuclease (proofreading) activity. May be involved in translesional synthesis, in conjunction with the beta clamp from PolIII.</text>
</comment>
<protein>
    <recommendedName>
        <fullName evidence="12">DNA polymerase IV</fullName>
        <shortName evidence="12">Pol IV</shortName>
        <ecNumber evidence="12">2.7.7.7</ecNumber>
    </recommendedName>
</protein>
<keyword evidence="6 12" id="KW-0479">Metal-binding</keyword>
<dbReference type="InterPro" id="IPR022880">
    <property type="entry name" value="DNApol_IV"/>
</dbReference>
<comment type="caution">
    <text evidence="14">The sequence shown here is derived from an EMBL/GenBank/DDBJ whole genome shotgun (WGS) entry which is preliminary data.</text>
</comment>
<keyword evidence="2 12" id="KW-0515">Mutator protein</keyword>
<feature type="site" description="Substrate discrimination" evidence="12">
    <location>
        <position position="1"/>
    </location>
</feature>
<keyword evidence="7 12" id="KW-0227">DNA damage</keyword>
<dbReference type="AlphaFoldDB" id="A0A5C6B5G2"/>
<keyword evidence="10 12" id="KW-0234">DNA repair</keyword>
<dbReference type="Gene3D" id="1.10.150.20">
    <property type="entry name" value="5' to 3' exonuclease, C-terminal subdomain"/>
    <property type="match status" value="1"/>
</dbReference>
<evidence type="ECO:0000256" key="7">
    <source>
        <dbReference type="ARBA" id="ARBA00022763"/>
    </source>
</evidence>
<dbReference type="InterPro" id="IPR043502">
    <property type="entry name" value="DNA/RNA_pol_sf"/>
</dbReference>
<feature type="binding site" evidence="12">
    <location>
        <position position="63"/>
    </location>
    <ligand>
        <name>Mg(2+)</name>
        <dbReference type="ChEBI" id="CHEBI:18420"/>
    </ligand>
</feature>
<dbReference type="GO" id="GO:0005829">
    <property type="term" value="C:cytosol"/>
    <property type="evidence" value="ECO:0007669"/>
    <property type="project" value="TreeGrafter"/>
</dbReference>
<dbReference type="InterPro" id="IPR017961">
    <property type="entry name" value="DNA_pol_Y-fam_little_finger"/>
</dbReference>
<evidence type="ECO:0000256" key="8">
    <source>
        <dbReference type="ARBA" id="ARBA00022842"/>
    </source>
</evidence>
<dbReference type="InterPro" id="IPR001126">
    <property type="entry name" value="UmuC"/>
</dbReference>
<dbReference type="Pfam" id="PF00817">
    <property type="entry name" value="IMS"/>
    <property type="match status" value="1"/>
</dbReference>
<feature type="active site" evidence="12">
    <location>
        <position position="64"/>
    </location>
</feature>
<dbReference type="Gene3D" id="3.30.1490.100">
    <property type="entry name" value="DNA polymerase, Y-family, little finger domain"/>
    <property type="match status" value="1"/>
</dbReference>
<evidence type="ECO:0000256" key="5">
    <source>
        <dbReference type="ARBA" id="ARBA00022705"/>
    </source>
</evidence>
<comment type="subunit">
    <text evidence="12">Monomer.</text>
</comment>
<gene>
    <name evidence="14" type="primary">dinB_3</name>
    <name evidence="12" type="synonym">dinB</name>
    <name evidence="14" type="ORF">Poly21_56060</name>
</gene>
<organism evidence="14 15">
    <name type="scientific">Allorhodopirellula heiligendammensis</name>
    <dbReference type="NCBI Taxonomy" id="2714739"/>
    <lineage>
        <taxon>Bacteria</taxon>
        <taxon>Pseudomonadati</taxon>
        <taxon>Planctomycetota</taxon>
        <taxon>Planctomycetia</taxon>
        <taxon>Pirellulales</taxon>
        <taxon>Pirellulaceae</taxon>
        <taxon>Allorhodopirellula</taxon>
    </lineage>
</organism>
<keyword evidence="12" id="KW-0963">Cytoplasm</keyword>
<comment type="subcellular location">
    <subcellularLocation>
        <location evidence="12">Cytoplasm</location>
    </subcellularLocation>
</comment>
<keyword evidence="3 12" id="KW-0808">Transferase</keyword>
<dbReference type="Gene3D" id="3.40.1170.60">
    <property type="match status" value="1"/>
</dbReference>
<evidence type="ECO:0000256" key="3">
    <source>
        <dbReference type="ARBA" id="ARBA00022679"/>
    </source>
</evidence>
<evidence type="ECO:0000259" key="13">
    <source>
        <dbReference type="PROSITE" id="PS50173"/>
    </source>
</evidence>
<keyword evidence="5 12" id="KW-0235">DNA replication</keyword>
<evidence type="ECO:0000256" key="9">
    <source>
        <dbReference type="ARBA" id="ARBA00022932"/>
    </source>
</evidence>
<keyword evidence="12" id="KW-0238">DNA-binding</keyword>
<dbReference type="PANTHER" id="PTHR11076">
    <property type="entry name" value="DNA REPAIR POLYMERASE UMUC / TRANSFERASE FAMILY MEMBER"/>
    <property type="match status" value="1"/>
</dbReference>
<dbReference type="GO" id="GO:0006281">
    <property type="term" value="P:DNA repair"/>
    <property type="evidence" value="ECO:0007669"/>
    <property type="project" value="UniProtKB-UniRule"/>
</dbReference>
<name>A0A5C6B5G2_9BACT</name>
<evidence type="ECO:0000256" key="4">
    <source>
        <dbReference type="ARBA" id="ARBA00022695"/>
    </source>
</evidence>
<dbReference type="PROSITE" id="PS50173">
    <property type="entry name" value="UMUC"/>
    <property type="match status" value="1"/>
</dbReference>
<dbReference type="Pfam" id="PF11799">
    <property type="entry name" value="IMS_C"/>
    <property type="match status" value="1"/>
</dbReference>
<dbReference type="EC" id="2.7.7.7" evidence="12"/>
<dbReference type="GO" id="GO:0042276">
    <property type="term" value="P:error-prone translesion synthesis"/>
    <property type="evidence" value="ECO:0007669"/>
    <property type="project" value="TreeGrafter"/>
</dbReference>
<comment type="caution">
    <text evidence="12">Lacks conserved residue(s) required for the propagation of feature annotation.</text>
</comment>